<evidence type="ECO:0000313" key="2">
    <source>
        <dbReference type="Proteomes" id="UP001165444"/>
    </source>
</evidence>
<evidence type="ECO:0000313" key="1">
    <source>
        <dbReference type="EMBL" id="MCJ2382474.1"/>
    </source>
</evidence>
<dbReference type="PROSITE" id="PS51257">
    <property type="entry name" value="PROKAR_LIPOPROTEIN"/>
    <property type="match status" value="1"/>
</dbReference>
<protein>
    <recommendedName>
        <fullName evidence="3">DUF4595 domain-containing protein</fullName>
    </recommendedName>
</protein>
<organism evidence="1 2">
    <name type="scientific">Parabacteroides faecalis</name>
    <dbReference type="NCBI Taxonomy" id="2924040"/>
    <lineage>
        <taxon>Bacteria</taxon>
        <taxon>Pseudomonadati</taxon>
        <taxon>Bacteroidota</taxon>
        <taxon>Bacteroidia</taxon>
        <taxon>Bacteroidales</taxon>
        <taxon>Tannerellaceae</taxon>
        <taxon>Parabacteroides</taxon>
    </lineage>
</organism>
<comment type="caution">
    <text evidence="1">The sequence shown here is derived from an EMBL/GenBank/DDBJ whole genome shotgun (WGS) entry which is preliminary data.</text>
</comment>
<evidence type="ECO:0008006" key="3">
    <source>
        <dbReference type="Google" id="ProtNLM"/>
    </source>
</evidence>
<dbReference type="EMBL" id="JAKZMM010000091">
    <property type="protein sequence ID" value="MCJ2382474.1"/>
    <property type="molecule type" value="Genomic_DNA"/>
</dbReference>
<sequence length="436" mass="51742">MNQRILVACNIFAILFFISSCKNIKPLKDTTDCDNMNLKSNVCLIIQEDFDIQNGRKTSSNTTIFKFNHHKNLLKEIKGKEITSYSYDNSGRLIVEKHSKDIITLSEETDFINVSDYKKYYYKDENVFPFKIEEYYGNENSLNAKTIIERDKNNYKTKTIKVEYKKDPFSGKAINDTTIMLFKNNGNNKYTEIEIRQGKRILLEKYEINENGQITSKHIKDLNVITDTIPTYILEDIKTWKQKKSYNYVKYDNNLLTTYERNDNGDLVHILDVDSTENNQHETYAQYTYDERGNWTKREIFNSLHELIAIATRKIEYYPQKENGEIDLSFEHETTPLEKEFEREQRIKQKEELYLNDNFIIQQFHEKMKEYPDYRVIGEPKITYHDGYTYNINFNATHYFGGYPNGYPSKENITVQIILDLETETYTFTTIKGDLY</sequence>
<proteinExistence type="predicted"/>
<dbReference type="RefSeq" id="WP_243326787.1">
    <property type="nucleotide sequence ID" value="NZ_JAKZMM010000091.1"/>
</dbReference>
<gene>
    <name evidence="1" type="ORF">MUN53_18025</name>
</gene>
<name>A0ABT0C647_9BACT</name>
<reference evidence="1 2" key="1">
    <citation type="submission" date="2022-03" db="EMBL/GenBank/DDBJ databases">
        <title>Parabacteroides sp. nov. isolated from swine feces.</title>
        <authorList>
            <person name="Bak J.E."/>
        </authorList>
    </citation>
    <scope>NUCLEOTIDE SEQUENCE [LARGE SCALE GENOMIC DNA]</scope>
    <source>
        <strain evidence="1 2">AGMB00274</strain>
    </source>
</reference>
<keyword evidence="2" id="KW-1185">Reference proteome</keyword>
<dbReference type="Proteomes" id="UP001165444">
    <property type="component" value="Unassembled WGS sequence"/>
</dbReference>
<accession>A0ABT0C647</accession>